<dbReference type="InterPro" id="IPR035647">
    <property type="entry name" value="EFG_III/V"/>
</dbReference>
<accession>A0A0T6ATW2</accession>
<dbReference type="SUPFAM" id="SSF52540">
    <property type="entry name" value="P-loop containing nucleoside triphosphate hydrolases"/>
    <property type="match status" value="1"/>
</dbReference>
<dbReference type="Pfam" id="PF00009">
    <property type="entry name" value="GTP_EFTU"/>
    <property type="match status" value="1"/>
</dbReference>
<comment type="caution">
    <text evidence="5">The sequence shown here is derived from an EMBL/GenBank/DDBJ whole genome shotgun (WGS) entry which is preliminary data.</text>
</comment>
<dbReference type="GO" id="GO:0005739">
    <property type="term" value="C:mitochondrion"/>
    <property type="evidence" value="ECO:0007669"/>
    <property type="project" value="TreeGrafter"/>
</dbReference>
<dbReference type="GO" id="GO:0032790">
    <property type="term" value="P:ribosome disassembly"/>
    <property type="evidence" value="ECO:0007669"/>
    <property type="project" value="TreeGrafter"/>
</dbReference>
<dbReference type="Pfam" id="PF14492">
    <property type="entry name" value="EFG_III"/>
    <property type="match status" value="1"/>
</dbReference>
<evidence type="ECO:0000313" key="5">
    <source>
        <dbReference type="EMBL" id="KRT78325.1"/>
    </source>
</evidence>
<dbReference type="InterPro" id="IPR009000">
    <property type="entry name" value="Transl_B-barrel_sf"/>
</dbReference>
<dbReference type="AlphaFoldDB" id="A0A0T6ATW2"/>
<keyword evidence="1" id="KW-0547">Nucleotide-binding</keyword>
<dbReference type="Proteomes" id="UP000051574">
    <property type="component" value="Unassembled WGS sequence"/>
</dbReference>
<dbReference type="Gene3D" id="3.40.50.300">
    <property type="entry name" value="P-loop containing nucleotide triphosphate hydrolases"/>
    <property type="match status" value="1"/>
</dbReference>
<dbReference type="Pfam" id="PF22042">
    <property type="entry name" value="EF-G_D2"/>
    <property type="match status" value="1"/>
</dbReference>
<sequence>MVLLSYWMLRQTQTVWHQANRYKVPRIVFVNKMDRVDADFDMCCHTIENKLDVKVVCLQIPILENNRISGLIDVLTLEKYDWSSNTLKKSILNKNSEDKLWEDTHKARCAIIDTLTAYDDVLAENVINSGSYASISTSAIVTSLKSTIMEQAVVPVFCGSAYKNIGIEPLLDAILLYLPNPRERDDIYECFGKDLSARAFKIIHDKQKGAVTFFRIYSGEIVKGQKIFNIPKNSSEQSSKLYLTFADEFREIDKLGEGTIAAVTGLKHTQSGDLISNSAATVCSAKKNILQRMSSKKVGENCPELLFGKGPKIPEAVFFCSIEPPSISKQSALEQALSQLQREDPSLRVTHDTESGQIVLGG</sequence>
<keyword evidence="3" id="KW-0342">GTP-binding</keyword>
<dbReference type="EMBL" id="LJIG01022865">
    <property type="protein sequence ID" value="KRT78325.1"/>
    <property type="molecule type" value="Genomic_DNA"/>
</dbReference>
<dbReference type="InterPro" id="IPR000795">
    <property type="entry name" value="T_Tr_GTP-bd_dom"/>
</dbReference>
<dbReference type="Gene3D" id="3.30.70.870">
    <property type="entry name" value="Elongation Factor G (Translational Gtpase), domain 3"/>
    <property type="match status" value="1"/>
</dbReference>
<keyword evidence="2" id="KW-0648">Protein biosynthesis</keyword>
<proteinExistence type="predicted"/>
<dbReference type="GO" id="GO:0032543">
    <property type="term" value="P:mitochondrial translation"/>
    <property type="evidence" value="ECO:0007669"/>
    <property type="project" value="TreeGrafter"/>
</dbReference>
<organism evidence="5 6">
    <name type="scientific">Oryctes borbonicus</name>
    <dbReference type="NCBI Taxonomy" id="1629725"/>
    <lineage>
        <taxon>Eukaryota</taxon>
        <taxon>Metazoa</taxon>
        <taxon>Ecdysozoa</taxon>
        <taxon>Arthropoda</taxon>
        <taxon>Hexapoda</taxon>
        <taxon>Insecta</taxon>
        <taxon>Pterygota</taxon>
        <taxon>Neoptera</taxon>
        <taxon>Endopterygota</taxon>
        <taxon>Coleoptera</taxon>
        <taxon>Polyphaga</taxon>
        <taxon>Scarabaeiformia</taxon>
        <taxon>Scarabaeidae</taxon>
        <taxon>Dynastinae</taxon>
        <taxon>Oryctes</taxon>
    </lineage>
</organism>
<dbReference type="GO" id="GO:0005525">
    <property type="term" value="F:GTP binding"/>
    <property type="evidence" value="ECO:0007669"/>
    <property type="project" value="UniProtKB-KW"/>
</dbReference>
<keyword evidence="6" id="KW-1185">Reference proteome</keyword>
<protein>
    <recommendedName>
        <fullName evidence="4">Tr-type G domain-containing protein</fullName>
    </recommendedName>
</protein>
<evidence type="ECO:0000259" key="4">
    <source>
        <dbReference type="PROSITE" id="PS51722"/>
    </source>
</evidence>
<evidence type="ECO:0000313" key="6">
    <source>
        <dbReference type="Proteomes" id="UP000051574"/>
    </source>
</evidence>
<evidence type="ECO:0000256" key="3">
    <source>
        <dbReference type="ARBA" id="ARBA00023134"/>
    </source>
</evidence>
<feature type="non-terminal residue" evidence="5">
    <location>
        <position position="362"/>
    </location>
</feature>
<dbReference type="PROSITE" id="PS51722">
    <property type="entry name" value="G_TR_2"/>
    <property type="match status" value="1"/>
</dbReference>
<dbReference type="OrthoDB" id="198619at2759"/>
<evidence type="ECO:0000256" key="1">
    <source>
        <dbReference type="ARBA" id="ARBA00022741"/>
    </source>
</evidence>
<gene>
    <name evidence="5" type="ORF">AMK59_7290</name>
</gene>
<reference evidence="5 6" key="1">
    <citation type="submission" date="2015-09" db="EMBL/GenBank/DDBJ databases">
        <title>Draft genome of the scarab beetle Oryctes borbonicus.</title>
        <authorList>
            <person name="Meyer J.M."/>
            <person name="Markov G.V."/>
            <person name="Baskaran P."/>
            <person name="Herrmann M."/>
            <person name="Sommer R.J."/>
            <person name="Roedelsperger C."/>
        </authorList>
    </citation>
    <scope>NUCLEOTIDE SEQUENCE [LARGE SCALE GENOMIC DNA]</scope>
    <source>
        <strain evidence="5">OB123</strain>
        <tissue evidence="5">Whole animal</tissue>
    </source>
</reference>
<name>A0A0T6ATW2_9SCAR</name>
<evidence type="ECO:0000256" key="2">
    <source>
        <dbReference type="ARBA" id="ARBA00022917"/>
    </source>
</evidence>
<dbReference type="Gene3D" id="2.40.30.10">
    <property type="entry name" value="Translation factors"/>
    <property type="match status" value="1"/>
</dbReference>
<dbReference type="GO" id="GO:0003924">
    <property type="term" value="F:GTPase activity"/>
    <property type="evidence" value="ECO:0007669"/>
    <property type="project" value="InterPro"/>
</dbReference>
<dbReference type="PANTHER" id="PTHR43261:SF1">
    <property type="entry name" value="RIBOSOME-RELEASING FACTOR 2, MITOCHONDRIAL"/>
    <property type="match status" value="1"/>
</dbReference>
<dbReference type="SUPFAM" id="SSF50447">
    <property type="entry name" value="Translation proteins"/>
    <property type="match status" value="1"/>
</dbReference>
<dbReference type="PANTHER" id="PTHR43261">
    <property type="entry name" value="TRANSLATION ELONGATION FACTOR G-RELATED"/>
    <property type="match status" value="1"/>
</dbReference>
<dbReference type="InterPro" id="IPR027417">
    <property type="entry name" value="P-loop_NTPase"/>
</dbReference>
<dbReference type="InterPro" id="IPR041095">
    <property type="entry name" value="EFG_II"/>
</dbReference>
<feature type="domain" description="Tr-type G" evidence="4">
    <location>
        <begin position="1"/>
        <end position="182"/>
    </location>
</feature>
<dbReference type="InterPro" id="IPR053905">
    <property type="entry name" value="EF-G-like_DII"/>
</dbReference>
<dbReference type="SUPFAM" id="SSF54980">
    <property type="entry name" value="EF-G C-terminal domain-like"/>
    <property type="match status" value="1"/>
</dbReference>